<organism evidence="1 2">
    <name type="scientific">Gossypium arboreum</name>
    <name type="common">Tree cotton</name>
    <name type="synonym">Gossypium nanking</name>
    <dbReference type="NCBI Taxonomy" id="29729"/>
    <lineage>
        <taxon>Eukaryota</taxon>
        <taxon>Viridiplantae</taxon>
        <taxon>Streptophyta</taxon>
        <taxon>Embryophyta</taxon>
        <taxon>Tracheophyta</taxon>
        <taxon>Spermatophyta</taxon>
        <taxon>Magnoliopsida</taxon>
        <taxon>eudicotyledons</taxon>
        <taxon>Gunneridae</taxon>
        <taxon>Pentapetalae</taxon>
        <taxon>rosids</taxon>
        <taxon>malvids</taxon>
        <taxon>Malvales</taxon>
        <taxon>Malvaceae</taxon>
        <taxon>Malvoideae</taxon>
        <taxon>Gossypium</taxon>
    </lineage>
</organism>
<dbReference type="Proteomes" id="UP000032142">
    <property type="component" value="Unassembled WGS sequence"/>
</dbReference>
<accession>A0A0B0MTY8</accession>
<protein>
    <submittedName>
        <fullName evidence="1">T-complex 1 subunit gamma</fullName>
    </submittedName>
</protein>
<evidence type="ECO:0000313" key="1">
    <source>
        <dbReference type="EMBL" id="KHG04225.1"/>
    </source>
</evidence>
<sequence>MTDFDAKISPRLSLTTSPVADLEEYWSKAASKEARAHSRKGDNAHLSPEALSKNMVAIFLCLSVSRSPNFSNHSLQFEISKSRDIVPRDLPYCNFNFRGDM</sequence>
<proteinExistence type="predicted"/>
<reference evidence="2" key="1">
    <citation type="submission" date="2014-09" db="EMBL/GenBank/DDBJ databases">
        <authorList>
            <person name="Mudge J."/>
            <person name="Ramaraj T."/>
            <person name="Lindquist I.E."/>
            <person name="Bharti A.K."/>
            <person name="Sundararajan A."/>
            <person name="Cameron C.T."/>
            <person name="Woodward J.E."/>
            <person name="May G.D."/>
            <person name="Brubaker C."/>
            <person name="Broadhvest J."/>
            <person name="Wilkins T.A."/>
        </authorList>
    </citation>
    <scope>NUCLEOTIDE SEQUENCE</scope>
    <source>
        <strain evidence="2">cv. AKA8401</strain>
    </source>
</reference>
<name>A0A0B0MTY8_GOSAR</name>
<evidence type="ECO:0000313" key="2">
    <source>
        <dbReference type="Proteomes" id="UP000032142"/>
    </source>
</evidence>
<dbReference type="EMBL" id="JRRC01407682">
    <property type="protein sequence ID" value="KHG04225.1"/>
    <property type="molecule type" value="Genomic_DNA"/>
</dbReference>
<dbReference type="AlphaFoldDB" id="A0A0B0MTY8"/>
<comment type="caution">
    <text evidence="1">The sequence shown here is derived from an EMBL/GenBank/DDBJ whole genome shotgun (WGS) entry which is preliminary data.</text>
</comment>
<gene>
    <name evidence="1" type="ORF">F383_29801</name>
</gene>
<keyword evidence="2" id="KW-1185">Reference proteome</keyword>